<gene>
    <name evidence="2" type="ORF">NDU88_001718</name>
</gene>
<dbReference type="EMBL" id="JANPWB010000002">
    <property type="protein sequence ID" value="KAJ1206311.1"/>
    <property type="molecule type" value="Genomic_DNA"/>
</dbReference>
<sequence length="66" mass="7451">AETDARKANRPVQVNHRSATGSGDVLEDSRQSWKPMGNHGGQGYPVDRVALRWFCRTQSYDAIYRS</sequence>
<feature type="non-terminal residue" evidence="2">
    <location>
        <position position="1"/>
    </location>
</feature>
<evidence type="ECO:0000256" key="1">
    <source>
        <dbReference type="SAM" id="MobiDB-lite"/>
    </source>
</evidence>
<feature type="non-terminal residue" evidence="2">
    <location>
        <position position="66"/>
    </location>
</feature>
<organism evidence="2 3">
    <name type="scientific">Pleurodeles waltl</name>
    <name type="common">Iberian ribbed newt</name>
    <dbReference type="NCBI Taxonomy" id="8319"/>
    <lineage>
        <taxon>Eukaryota</taxon>
        <taxon>Metazoa</taxon>
        <taxon>Chordata</taxon>
        <taxon>Craniata</taxon>
        <taxon>Vertebrata</taxon>
        <taxon>Euteleostomi</taxon>
        <taxon>Amphibia</taxon>
        <taxon>Batrachia</taxon>
        <taxon>Caudata</taxon>
        <taxon>Salamandroidea</taxon>
        <taxon>Salamandridae</taxon>
        <taxon>Pleurodelinae</taxon>
        <taxon>Pleurodeles</taxon>
    </lineage>
</organism>
<feature type="region of interest" description="Disordered" evidence="1">
    <location>
        <begin position="1"/>
        <end position="41"/>
    </location>
</feature>
<accession>A0AAV7W0T4</accession>
<protein>
    <submittedName>
        <fullName evidence="2">Uncharacterized protein</fullName>
    </submittedName>
</protein>
<name>A0AAV7W0T4_PLEWA</name>
<keyword evidence="3" id="KW-1185">Reference proteome</keyword>
<comment type="caution">
    <text evidence="2">The sequence shown here is derived from an EMBL/GenBank/DDBJ whole genome shotgun (WGS) entry which is preliminary data.</text>
</comment>
<evidence type="ECO:0000313" key="3">
    <source>
        <dbReference type="Proteomes" id="UP001066276"/>
    </source>
</evidence>
<proteinExistence type="predicted"/>
<dbReference type="AlphaFoldDB" id="A0AAV7W0T4"/>
<reference evidence="2" key="1">
    <citation type="journal article" date="2022" name="bioRxiv">
        <title>Sequencing and chromosome-scale assembly of the giantPleurodeles waltlgenome.</title>
        <authorList>
            <person name="Brown T."/>
            <person name="Elewa A."/>
            <person name="Iarovenko S."/>
            <person name="Subramanian E."/>
            <person name="Araus A.J."/>
            <person name="Petzold A."/>
            <person name="Susuki M."/>
            <person name="Suzuki K.-i.T."/>
            <person name="Hayashi T."/>
            <person name="Toyoda A."/>
            <person name="Oliveira C."/>
            <person name="Osipova E."/>
            <person name="Leigh N.D."/>
            <person name="Simon A."/>
            <person name="Yun M.H."/>
        </authorList>
    </citation>
    <scope>NUCLEOTIDE SEQUENCE</scope>
    <source>
        <strain evidence="2">20211129_DDA</strain>
        <tissue evidence="2">Liver</tissue>
    </source>
</reference>
<dbReference type="Proteomes" id="UP001066276">
    <property type="component" value="Chromosome 1_2"/>
</dbReference>
<evidence type="ECO:0000313" key="2">
    <source>
        <dbReference type="EMBL" id="KAJ1206311.1"/>
    </source>
</evidence>